<proteinExistence type="predicted"/>
<protein>
    <submittedName>
        <fullName evidence="2 4">Uncharacterized protein</fullName>
    </submittedName>
</protein>
<dbReference type="AlphaFoldDB" id="A0A183TVW4"/>
<sequence>MWLSELQLKTEKWAKKKALVTSLVQKVSNPLKEFTRRCNVPERKHEPPSDLIPLGREGHANVDRYNLLRTPVRSVRRLDVQIRPQSPEGVQNGNNSDIQGDSPWTEDEYPGLRTAISMRVLDSSKQLFDTSDPSAVQNRPSRTCLEVVLNLHVARVSPDSDVEE</sequence>
<evidence type="ECO:0000313" key="2">
    <source>
        <dbReference type="EMBL" id="VDM24139.1"/>
    </source>
</evidence>
<dbReference type="EMBL" id="UYWY01000171">
    <property type="protein sequence ID" value="VDM24139.1"/>
    <property type="molecule type" value="Genomic_DNA"/>
</dbReference>
<reference evidence="4" key="1">
    <citation type="submission" date="2016-06" db="UniProtKB">
        <authorList>
            <consortium name="WormBaseParasite"/>
        </authorList>
    </citation>
    <scope>IDENTIFICATION</scope>
</reference>
<evidence type="ECO:0000313" key="4">
    <source>
        <dbReference type="WBParaSite" id="TCNE_0000038301-mRNA-1"/>
    </source>
</evidence>
<accession>A0A183TVW4</accession>
<dbReference type="Proteomes" id="UP000050794">
    <property type="component" value="Unassembled WGS sequence"/>
</dbReference>
<evidence type="ECO:0000313" key="3">
    <source>
        <dbReference type="Proteomes" id="UP000050794"/>
    </source>
</evidence>
<reference evidence="2 3" key="2">
    <citation type="submission" date="2018-11" db="EMBL/GenBank/DDBJ databases">
        <authorList>
            <consortium name="Pathogen Informatics"/>
        </authorList>
    </citation>
    <scope>NUCLEOTIDE SEQUENCE [LARGE SCALE GENOMIC DNA]</scope>
</reference>
<evidence type="ECO:0000256" key="1">
    <source>
        <dbReference type="SAM" id="MobiDB-lite"/>
    </source>
</evidence>
<keyword evidence="3" id="KW-1185">Reference proteome</keyword>
<dbReference type="WBParaSite" id="TCNE_0000038301-mRNA-1">
    <property type="protein sequence ID" value="TCNE_0000038301-mRNA-1"/>
    <property type="gene ID" value="TCNE_0000038301"/>
</dbReference>
<name>A0A183TVW4_TOXCA</name>
<feature type="compositionally biased region" description="Polar residues" evidence="1">
    <location>
        <begin position="88"/>
        <end position="99"/>
    </location>
</feature>
<organism evidence="3 4">
    <name type="scientific">Toxocara canis</name>
    <name type="common">Canine roundworm</name>
    <dbReference type="NCBI Taxonomy" id="6265"/>
    <lineage>
        <taxon>Eukaryota</taxon>
        <taxon>Metazoa</taxon>
        <taxon>Ecdysozoa</taxon>
        <taxon>Nematoda</taxon>
        <taxon>Chromadorea</taxon>
        <taxon>Rhabditida</taxon>
        <taxon>Spirurina</taxon>
        <taxon>Ascaridomorpha</taxon>
        <taxon>Ascaridoidea</taxon>
        <taxon>Toxocaridae</taxon>
        <taxon>Toxocara</taxon>
    </lineage>
</organism>
<feature type="region of interest" description="Disordered" evidence="1">
    <location>
        <begin position="78"/>
        <end position="109"/>
    </location>
</feature>
<gene>
    <name evidence="2" type="ORF">TCNE_LOCUS384</name>
</gene>